<comment type="caution">
    <text evidence="1">The sequence shown here is derived from an EMBL/GenBank/DDBJ whole genome shotgun (WGS) entry which is preliminary data.</text>
</comment>
<dbReference type="EMBL" id="AMFJ01021665">
    <property type="protein sequence ID" value="EKD65842.1"/>
    <property type="molecule type" value="Genomic_DNA"/>
</dbReference>
<accession>K2AVE0</accession>
<name>K2AVE0_9BACT</name>
<reference evidence="1" key="1">
    <citation type="journal article" date="2012" name="Science">
        <title>Fermentation, hydrogen, and sulfur metabolism in multiple uncultivated bacterial phyla.</title>
        <authorList>
            <person name="Wrighton K.C."/>
            <person name="Thomas B.C."/>
            <person name="Sharon I."/>
            <person name="Miller C.S."/>
            <person name="Castelle C.J."/>
            <person name="VerBerkmoes N.C."/>
            <person name="Wilkins M.J."/>
            <person name="Hettich R.L."/>
            <person name="Lipton M.S."/>
            <person name="Williams K.H."/>
            <person name="Long P.E."/>
            <person name="Banfield J.F."/>
        </authorList>
    </citation>
    <scope>NUCLEOTIDE SEQUENCE [LARGE SCALE GENOMIC DNA]</scope>
</reference>
<protein>
    <submittedName>
        <fullName evidence="1">Uncharacterized protein</fullName>
    </submittedName>
</protein>
<evidence type="ECO:0000313" key="1">
    <source>
        <dbReference type="EMBL" id="EKD65842.1"/>
    </source>
</evidence>
<sequence>MAGEAPKNNIPQVPKQEVILGPIEQLIKLREDFETKQPSFANYTKQKWYVEMKVDDPETQMAYKVVKKKEEKEAHNSPDEYLLDISLLVKDPEWVKQILSQNINVSNGHIGSLIHIDFYTIHITYLTKDWLPKSKIIILKDDGGRKTNIPYWNSTAWSENNLAIRNLTVFKK</sequence>
<organism evidence="1">
    <name type="scientific">uncultured bacterium</name>
    <name type="common">gcode 4</name>
    <dbReference type="NCBI Taxonomy" id="1234023"/>
    <lineage>
        <taxon>Bacteria</taxon>
        <taxon>environmental samples</taxon>
    </lineage>
</organism>
<proteinExistence type="predicted"/>
<dbReference type="AlphaFoldDB" id="K2AVE0"/>
<gene>
    <name evidence="1" type="ORF">ACD_49C00079G0006</name>
</gene>